<evidence type="ECO:0000313" key="1">
    <source>
        <dbReference type="EMBL" id="KIM38377.1"/>
    </source>
</evidence>
<reference evidence="2" key="2">
    <citation type="submission" date="2015-01" db="EMBL/GenBank/DDBJ databases">
        <title>Evolutionary Origins and Diversification of the Mycorrhizal Mutualists.</title>
        <authorList>
            <consortium name="DOE Joint Genome Institute"/>
            <consortium name="Mycorrhizal Genomics Consortium"/>
            <person name="Kohler A."/>
            <person name="Kuo A."/>
            <person name="Nagy L.G."/>
            <person name="Floudas D."/>
            <person name="Copeland A."/>
            <person name="Barry K.W."/>
            <person name="Cichocki N."/>
            <person name="Veneault-Fourrey C."/>
            <person name="LaButti K."/>
            <person name="Lindquist E.A."/>
            <person name="Lipzen A."/>
            <person name="Lundell T."/>
            <person name="Morin E."/>
            <person name="Murat C."/>
            <person name="Riley R."/>
            <person name="Ohm R."/>
            <person name="Sun H."/>
            <person name="Tunlid A."/>
            <person name="Henrissat B."/>
            <person name="Grigoriev I.V."/>
            <person name="Hibbett D.S."/>
            <person name="Martin F."/>
        </authorList>
    </citation>
    <scope>NUCLEOTIDE SEQUENCE [LARGE SCALE GENOMIC DNA]</scope>
    <source>
        <strain evidence="2">h7</strain>
    </source>
</reference>
<name>A0A0C2YBH7_HEBCY</name>
<protein>
    <submittedName>
        <fullName evidence="1">Uncharacterized protein</fullName>
    </submittedName>
</protein>
<gene>
    <name evidence="1" type="ORF">M413DRAFT_245354</name>
</gene>
<dbReference type="EMBL" id="KN831791">
    <property type="protein sequence ID" value="KIM38377.1"/>
    <property type="molecule type" value="Genomic_DNA"/>
</dbReference>
<dbReference type="Proteomes" id="UP000053424">
    <property type="component" value="Unassembled WGS sequence"/>
</dbReference>
<dbReference type="HOGENOM" id="CLU_2606300_0_0_1"/>
<evidence type="ECO:0000313" key="2">
    <source>
        <dbReference type="Proteomes" id="UP000053424"/>
    </source>
</evidence>
<reference evidence="1 2" key="1">
    <citation type="submission" date="2014-04" db="EMBL/GenBank/DDBJ databases">
        <authorList>
            <consortium name="DOE Joint Genome Institute"/>
            <person name="Kuo A."/>
            <person name="Gay G."/>
            <person name="Dore J."/>
            <person name="Kohler A."/>
            <person name="Nagy L.G."/>
            <person name="Floudas D."/>
            <person name="Copeland A."/>
            <person name="Barry K.W."/>
            <person name="Cichocki N."/>
            <person name="Veneault-Fourrey C."/>
            <person name="LaButti K."/>
            <person name="Lindquist E.A."/>
            <person name="Lipzen A."/>
            <person name="Lundell T."/>
            <person name="Morin E."/>
            <person name="Murat C."/>
            <person name="Sun H."/>
            <person name="Tunlid A."/>
            <person name="Henrissat B."/>
            <person name="Grigoriev I.V."/>
            <person name="Hibbett D.S."/>
            <person name="Martin F."/>
            <person name="Nordberg H.P."/>
            <person name="Cantor M.N."/>
            <person name="Hua S.X."/>
        </authorList>
    </citation>
    <scope>NUCLEOTIDE SEQUENCE [LARGE SCALE GENOMIC DNA]</scope>
    <source>
        <strain evidence="2">h7</strain>
    </source>
</reference>
<proteinExistence type="predicted"/>
<accession>A0A0C2YBH7</accession>
<dbReference type="AlphaFoldDB" id="A0A0C2YBH7"/>
<organism evidence="1 2">
    <name type="scientific">Hebeloma cylindrosporum</name>
    <dbReference type="NCBI Taxonomy" id="76867"/>
    <lineage>
        <taxon>Eukaryota</taxon>
        <taxon>Fungi</taxon>
        <taxon>Dikarya</taxon>
        <taxon>Basidiomycota</taxon>
        <taxon>Agaricomycotina</taxon>
        <taxon>Agaricomycetes</taxon>
        <taxon>Agaricomycetidae</taxon>
        <taxon>Agaricales</taxon>
        <taxon>Agaricineae</taxon>
        <taxon>Hymenogastraceae</taxon>
        <taxon>Hebeloma</taxon>
    </lineage>
</organism>
<keyword evidence="2" id="KW-1185">Reference proteome</keyword>
<sequence>MHGYGKLNNKMMIRMDKKGWIQIDNGGRNEDSSSRLKVNPNVLSEIVAPAEGFVAALIGARVRCGKNGKKKKSGQQNRT</sequence>